<evidence type="ECO:0000313" key="4">
    <source>
        <dbReference type="Proteomes" id="UP000516305"/>
    </source>
</evidence>
<dbReference type="AlphaFoldDB" id="A0A7H0VAM1"/>
<evidence type="ECO:0000313" key="3">
    <source>
        <dbReference type="EMBL" id="QNR22769.1"/>
    </source>
</evidence>
<dbReference type="Pfam" id="PF18962">
    <property type="entry name" value="Por_Secre_tail"/>
    <property type="match status" value="1"/>
</dbReference>
<dbReference type="Proteomes" id="UP000516305">
    <property type="component" value="Chromosome"/>
</dbReference>
<protein>
    <submittedName>
        <fullName evidence="3">T9SS type A sorting domain-containing protein</fullName>
    </submittedName>
</protein>
<keyword evidence="4" id="KW-1185">Reference proteome</keyword>
<name>A0A7H0VAM1_9FLAO</name>
<feature type="domain" description="Secretion system C-terminal sorting" evidence="2">
    <location>
        <begin position="436"/>
        <end position="498"/>
    </location>
</feature>
<accession>A0A7H0VAM1</accession>
<reference evidence="3 4" key="1">
    <citation type="submission" date="2020-08" db="EMBL/GenBank/DDBJ databases">
        <title>Croceimicrobium hydrocarbonivorans gen. nov., sp. nov., a novel marine bacterium isolated from a bacterial consortium that degrades polyethylene terephthalate.</title>
        <authorList>
            <person name="Liu R."/>
        </authorList>
    </citation>
    <scope>NUCLEOTIDE SEQUENCE [LARGE SCALE GENOMIC DNA]</scope>
    <source>
        <strain evidence="3 4">A20-9</strain>
    </source>
</reference>
<sequence length="509" mass="57788">MRLLPLSLLLFFNFCGVTNLFSQAKLIQLSPQNPSSSAYSNTIGMVYYGEEINLFISEKISVFGGPDLTKWYIQHYDYSLNLVQEESIFDLPYTEAINSYEQAGGTYLSDTNGYCIYVSGINNSPNKTLIQLRDRSGNLVFNKYDFHLFDTHLLNDSQLSLHNILLKKNHRLHLFDLKGNSLISYDLDSLQTILSNQIFVNADSLFINSRVVYNPQTGISTYHLSQYENGLDSYYYANFNSSFQLLDSIKISTADDFRATLVEDDLLFRYDSIGFNTNIHRYQSKYLYKDFDGNLKRRVRSNGRIFYADFIGPWNTESLIFGNKGVLSICSTEQLLNTNQSGTIDTVRVSRFRYFDSLGLKQVDHLIFKDSLPISASATSLKNCIGRSSNGDFIIPISAWNGPNSNSSRSFLLKIDAQGNSPLSVQASLKPKKLSIYPNPSSQFLSIHSEEPDEEFRIKVLDLQGKTLLIQNTKTDQPIDVSILPNGTYLLEVRGKTKAGQDLFRFIKH</sequence>
<evidence type="ECO:0000259" key="2">
    <source>
        <dbReference type="Pfam" id="PF18962"/>
    </source>
</evidence>
<dbReference type="NCBIfam" id="TIGR04183">
    <property type="entry name" value="Por_Secre_tail"/>
    <property type="match status" value="1"/>
</dbReference>
<dbReference type="InterPro" id="IPR026444">
    <property type="entry name" value="Secre_tail"/>
</dbReference>
<dbReference type="RefSeq" id="WP_210757336.1">
    <property type="nucleotide sequence ID" value="NZ_CP060139.1"/>
</dbReference>
<dbReference type="KEGG" id="chyd:H4K34_10285"/>
<keyword evidence="1" id="KW-0732">Signal</keyword>
<organism evidence="3 4">
    <name type="scientific">Croceimicrobium hydrocarbonivorans</name>
    <dbReference type="NCBI Taxonomy" id="2761580"/>
    <lineage>
        <taxon>Bacteria</taxon>
        <taxon>Pseudomonadati</taxon>
        <taxon>Bacteroidota</taxon>
        <taxon>Flavobacteriia</taxon>
        <taxon>Flavobacteriales</taxon>
        <taxon>Owenweeksiaceae</taxon>
        <taxon>Croceimicrobium</taxon>
    </lineage>
</organism>
<evidence type="ECO:0000256" key="1">
    <source>
        <dbReference type="ARBA" id="ARBA00022729"/>
    </source>
</evidence>
<dbReference type="EMBL" id="CP060139">
    <property type="protein sequence ID" value="QNR22769.1"/>
    <property type="molecule type" value="Genomic_DNA"/>
</dbReference>
<proteinExistence type="predicted"/>
<gene>
    <name evidence="3" type="ORF">H4K34_10285</name>
</gene>